<keyword evidence="2" id="KW-1185">Reference proteome</keyword>
<comment type="caution">
    <text evidence="1">The sequence shown here is derived from an EMBL/GenBank/DDBJ whole genome shotgun (WGS) entry which is preliminary data.</text>
</comment>
<proteinExistence type="predicted"/>
<protein>
    <submittedName>
        <fullName evidence="1">Uncharacterized protein</fullName>
    </submittedName>
</protein>
<name>A0ABR9N329_9MICO</name>
<sequence>MDRDNVGGREWDFLALDRAGAIALISSAGYGLIPKLVLNHGRSVETAVAALQVLPVIGESLDRRGGDRSGDYSDWFEASRRGLYTYDWQLLHGPYERVSVPSVMLRASEVDPEIAQAAGLLRLPVRFAETAPFTLDGYRAEPYQDETPA</sequence>
<reference evidence="1 2" key="1">
    <citation type="submission" date="2020-10" db="EMBL/GenBank/DDBJ databases">
        <title>Myceligenerans pegani sp. nov., an endophytic actinomycete isolated from Peganum harmala L. in Xinjiang, China.</title>
        <authorList>
            <person name="Xin L."/>
        </authorList>
    </citation>
    <scope>NUCLEOTIDE SEQUENCE [LARGE SCALE GENOMIC DNA]</scope>
    <source>
        <strain evidence="1 2">TRM65318</strain>
    </source>
</reference>
<dbReference type="Proteomes" id="UP000625527">
    <property type="component" value="Unassembled WGS sequence"/>
</dbReference>
<accession>A0ABR9N329</accession>
<evidence type="ECO:0000313" key="1">
    <source>
        <dbReference type="EMBL" id="MBE1878055.1"/>
    </source>
</evidence>
<dbReference type="EMBL" id="JADAQT010000107">
    <property type="protein sequence ID" value="MBE1878055.1"/>
    <property type="molecule type" value="Genomic_DNA"/>
</dbReference>
<evidence type="ECO:0000313" key="2">
    <source>
        <dbReference type="Proteomes" id="UP000625527"/>
    </source>
</evidence>
<organism evidence="1 2">
    <name type="scientific">Myceligenerans pegani</name>
    <dbReference type="NCBI Taxonomy" id="2776917"/>
    <lineage>
        <taxon>Bacteria</taxon>
        <taxon>Bacillati</taxon>
        <taxon>Actinomycetota</taxon>
        <taxon>Actinomycetes</taxon>
        <taxon>Micrococcales</taxon>
        <taxon>Promicromonosporaceae</taxon>
        <taxon>Myceligenerans</taxon>
    </lineage>
</organism>
<gene>
    <name evidence="1" type="ORF">IHE71_20400</name>
</gene>
<dbReference type="RefSeq" id="WP_192864607.1">
    <property type="nucleotide sequence ID" value="NZ_JADAQT010000107.1"/>
</dbReference>